<gene>
    <name evidence="1" type="ORF">B9T62_04225</name>
</gene>
<proteinExistence type="predicted"/>
<keyword evidence="2" id="KW-1185">Reference proteome</keyword>
<dbReference type="RefSeq" id="WP_087914093.1">
    <property type="nucleotide sequence ID" value="NZ_CP021780.1"/>
</dbReference>
<organism evidence="1 2">
    <name type="scientific">Paenibacillus donghaensis</name>
    <dbReference type="NCBI Taxonomy" id="414771"/>
    <lineage>
        <taxon>Bacteria</taxon>
        <taxon>Bacillati</taxon>
        <taxon>Bacillota</taxon>
        <taxon>Bacilli</taxon>
        <taxon>Bacillales</taxon>
        <taxon>Paenibacillaceae</taxon>
        <taxon>Paenibacillus</taxon>
    </lineage>
</organism>
<dbReference type="OrthoDB" id="5621785at2"/>
<dbReference type="InterPro" id="IPR014718">
    <property type="entry name" value="GH-type_carb-bd"/>
</dbReference>
<dbReference type="Proteomes" id="UP000249890">
    <property type="component" value="Chromosome"/>
</dbReference>
<dbReference type="Gene3D" id="2.70.98.10">
    <property type="match status" value="1"/>
</dbReference>
<dbReference type="EMBL" id="CP021780">
    <property type="protein sequence ID" value="ASA20070.1"/>
    <property type="molecule type" value="Genomic_DNA"/>
</dbReference>
<dbReference type="GO" id="GO:0030246">
    <property type="term" value="F:carbohydrate binding"/>
    <property type="evidence" value="ECO:0007669"/>
    <property type="project" value="InterPro"/>
</dbReference>
<evidence type="ECO:0000313" key="1">
    <source>
        <dbReference type="EMBL" id="ASA20070.1"/>
    </source>
</evidence>
<accession>A0A2Z2KAW3</accession>
<reference evidence="1 2" key="1">
    <citation type="submission" date="2017-06" db="EMBL/GenBank/DDBJ databases">
        <title>Complete genome sequence of Paenibacillus donghaensis KCTC 13049T isolated from East Sea sediment, South Korea.</title>
        <authorList>
            <person name="Jung B.K."/>
            <person name="Hong S.-J."/>
            <person name="Shin J.-H."/>
        </authorList>
    </citation>
    <scope>NUCLEOTIDE SEQUENCE [LARGE SCALE GENOMIC DNA]</scope>
    <source>
        <strain evidence="1 2">KCTC 13049</strain>
    </source>
</reference>
<dbReference type="AlphaFoldDB" id="A0A2Z2KAW3"/>
<sequence>MAHILSNGIITVEIAEVGEYRQSRFDWTGWITQVTLEQGQHTFCVPESLIPGHGSGGLGLCNEFGISRAIGYETAKPGEWFPKPGVGLLQRPNNGPYDFFKPYEIEPFTVTSTKDSNQIVYNVQGADSGGYRIQLRKAIAIDKNTLTISYELENQGTEPFETEEYVHNFIGINGAQTSGDYELRFAEELVIEETESDYTAQLLQAEGKTISWNSIPIQPYYCRISGWEEPRAMNWELIHKPSGAGVSESGDFPVSKIALWGESHVISPEVFVNISLLPRQSKRWARSYRFFAAE</sequence>
<evidence type="ECO:0000313" key="2">
    <source>
        <dbReference type="Proteomes" id="UP000249890"/>
    </source>
</evidence>
<name>A0A2Z2KAW3_9BACL</name>
<protein>
    <submittedName>
        <fullName evidence="1">Uncharacterized protein</fullName>
    </submittedName>
</protein>
<dbReference type="KEGG" id="pdh:B9T62_04225"/>